<proteinExistence type="predicted"/>
<feature type="chain" id="PRO_5045977736" evidence="1">
    <location>
        <begin position="22"/>
        <end position="56"/>
    </location>
</feature>
<dbReference type="EMBL" id="CP144921">
    <property type="protein sequence ID" value="WWA29987.1"/>
    <property type="molecule type" value="Genomic_DNA"/>
</dbReference>
<keyword evidence="3" id="KW-1185">Reference proteome</keyword>
<evidence type="ECO:0000256" key="1">
    <source>
        <dbReference type="SAM" id="SignalP"/>
    </source>
</evidence>
<dbReference type="Proteomes" id="UP001341136">
    <property type="component" value="Chromosome"/>
</dbReference>
<accession>A0ABZ2CS39</accession>
<evidence type="ECO:0000313" key="2">
    <source>
        <dbReference type="EMBL" id="WWA29987.1"/>
    </source>
</evidence>
<protein>
    <submittedName>
        <fullName evidence="2">Uncharacterized protein</fullName>
    </submittedName>
</protein>
<feature type="signal peptide" evidence="1">
    <location>
        <begin position="1"/>
        <end position="21"/>
    </location>
</feature>
<keyword evidence="1" id="KW-0732">Signal</keyword>
<organism evidence="2 3">
    <name type="scientific">Shouchella rhizosphaerae</name>
    <dbReference type="NCBI Taxonomy" id="866786"/>
    <lineage>
        <taxon>Bacteria</taxon>
        <taxon>Bacillati</taxon>
        <taxon>Bacillota</taxon>
        <taxon>Bacilli</taxon>
        <taxon>Bacillales</taxon>
        <taxon>Bacillaceae</taxon>
        <taxon>Shouchella</taxon>
    </lineage>
</organism>
<gene>
    <name evidence="2" type="ORF">V5G21_20135</name>
</gene>
<name>A0ABZ2CS39_9BACI</name>
<evidence type="ECO:0000313" key="3">
    <source>
        <dbReference type="Proteomes" id="UP001341136"/>
    </source>
</evidence>
<dbReference type="RefSeq" id="WP_156323128.1">
    <property type="nucleotide sequence ID" value="NZ_CP144921.1"/>
</dbReference>
<reference evidence="2 3" key="1">
    <citation type="submission" date="2024-01" db="EMBL/GenBank/DDBJ databases">
        <title>Culturomics analysis of mouse respiratory tract.</title>
        <authorList>
            <person name="Phillips A.M."/>
            <person name="Collette N.M."/>
            <person name="Mageeney C.M."/>
            <person name="Sinha A."/>
            <person name="Hern K.E."/>
            <person name="Arkin A.P."/>
            <person name="Williams K.P."/>
            <person name="Branda S."/>
        </authorList>
    </citation>
    <scope>NUCLEOTIDE SEQUENCE [LARGE SCALE GENOMIC DNA]</scope>
    <source>
        <strain evidence="2 3">CP20</strain>
    </source>
</reference>
<sequence>MNKRLASVFFVIAFLSLSLLAGCQGEDEHSETNDKPEGYVEPIPVKLVEEDPITAS</sequence>
<dbReference type="PROSITE" id="PS51257">
    <property type="entry name" value="PROKAR_LIPOPROTEIN"/>
    <property type="match status" value="1"/>
</dbReference>